<dbReference type="Pfam" id="PF02949">
    <property type="entry name" value="7tm_6"/>
    <property type="match status" value="1"/>
</dbReference>
<evidence type="ECO:0000256" key="10">
    <source>
        <dbReference type="RuleBase" id="RU351113"/>
    </source>
</evidence>
<feature type="transmembrane region" description="Helical" evidence="10">
    <location>
        <begin position="256"/>
        <end position="284"/>
    </location>
</feature>
<dbReference type="AlphaFoldDB" id="A0A6J1QC85"/>
<keyword evidence="2" id="KW-1003">Cell membrane</keyword>
<reference evidence="12" key="1">
    <citation type="submission" date="2025-08" db="UniProtKB">
        <authorList>
            <consortium name="RefSeq"/>
        </authorList>
    </citation>
    <scope>IDENTIFICATION</scope>
    <source>
        <tissue evidence="12">Whole body</tissue>
    </source>
</reference>
<evidence type="ECO:0000256" key="9">
    <source>
        <dbReference type="ARBA" id="ARBA00023224"/>
    </source>
</evidence>
<sequence length="387" mass="44928">MTVTSTISLAVIICLRFFGFWPGVPYSTIYWLSFMLSILVTQYFQYLYVFDHLKVSELSNLVDCLIVTLYYSLTFLKLANLWIRRRVLHQILTDMDDDWRKCVNDDQHLHIMTIKANVSHFFSNGFLSFTMIAAILYICGDYIIRFIFVTEHYNDTVRQLPIKIQLPFETEQSPMFEFLVIAITLHVMLHVCMISILNGLIFTLVLHLSGQIDIICQEFRNISKNTLVHRSSIHSFGMLIERHNRILSFSENMEKLFSLFSLLQIFWNTAVVCCLGFVFIISIHNETGVVALVKTMFTYLAVAMEVFMICFSGEYLSSKGKSIARATYEMPWYDMPSNQSKILIFIMMRSQKRLAITAGKMMDMSCETFTSIMKASISYVSVLYAMY</sequence>
<comment type="similarity">
    <text evidence="10">Belongs to the insect chemoreceptor superfamily. Heteromeric odorant receptor channel (TC 1.A.69) family.</text>
</comment>
<feature type="transmembrane region" description="Helical" evidence="10">
    <location>
        <begin position="121"/>
        <end position="144"/>
    </location>
</feature>
<evidence type="ECO:0000256" key="6">
    <source>
        <dbReference type="ARBA" id="ARBA00022989"/>
    </source>
</evidence>
<feature type="transmembrane region" description="Helical" evidence="10">
    <location>
        <begin position="29"/>
        <end position="48"/>
    </location>
</feature>
<dbReference type="PANTHER" id="PTHR21137:SF35">
    <property type="entry name" value="ODORANT RECEPTOR 19A-RELATED"/>
    <property type="match status" value="1"/>
</dbReference>
<name>A0A6J1QC85_9HYME</name>
<protein>
    <recommendedName>
        <fullName evidence="10">Odorant receptor</fullName>
    </recommendedName>
</protein>
<gene>
    <name evidence="12" type="primary">LOC112459446</name>
</gene>
<dbReference type="GO" id="GO:0005886">
    <property type="term" value="C:plasma membrane"/>
    <property type="evidence" value="ECO:0007669"/>
    <property type="project" value="UniProtKB-SubCell"/>
</dbReference>
<accession>A0A6J1QC85</accession>
<dbReference type="OrthoDB" id="6765072at2759"/>
<dbReference type="GO" id="GO:0004984">
    <property type="term" value="F:olfactory receptor activity"/>
    <property type="evidence" value="ECO:0007669"/>
    <property type="project" value="InterPro"/>
</dbReference>
<feature type="transmembrane region" description="Helical" evidence="10">
    <location>
        <begin position="178"/>
        <end position="206"/>
    </location>
</feature>
<dbReference type="Proteomes" id="UP000504618">
    <property type="component" value="Unplaced"/>
</dbReference>
<keyword evidence="5 10" id="KW-0552">Olfaction</keyword>
<evidence type="ECO:0000256" key="2">
    <source>
        <dbReference type="ARBA" id="ARBA00022475"/>
    </source>
</evidence>
<evidence type="ECO:0000256" key="7">
    <source>
        <dbReference type="ARBA" id="ARBA00023136"/>
    </source>
</evidence>
<keyword evidence="6 10" id="KW-1133">Transmembrane helix</keyword>
<keyword evidence="8 10" id="KW-0675">Receptor</keyword>
<dbReference type="PANTHER" id="PTHR21137">
    <property type="entry name" value="ODORANT RECEPTOR"/>
    <property type="match status" value="1"/>
</dbReference>
<comment type="subcellular location">
    <subcellularLocation>
        <location evidence="1 10">Cell membrane</location>
        <topology evidence="1 10">Multi-pass membrane protein</topology>
    </subcellularLocation>
</comment>
<keyword evidence="7 10" id="KW-0472">Membrane</keyword>
<dbReference type="GO" id="GO:0005549">
    <property type="term" value="F:odorant binding"/>
    <property type="evidence" value="ECO:0007669"/>
    <property type="project" value="InterPro"/>
</dbReference>
<evidence type="ECO:0000256" key="8">
    <source>
        <dbReference type="ARBA" id="ARBA00023170"/>
    </source>
</evidence>
<evidence type="ECO:0000256" key="3">
    <source>
        <dbReference type="ARBA" id="ARBA00022606"/>
    </source>
</evidence>
<dbReference type="RefSeq" id="XP_024879313.1">
    <property type="nucleotide sequence ID" value="XM_025023545.1"/>
</dbReference>
<keyword evidence="3 10" id="KW-0716">Sensory transduction</keyword>
<evidence type="ECO:0000256" key="5">
    <source>
        <dbReference type="ARBA" id="ARBA00022725"/>
    </source>
</evidence>
<evidence type="ECO:0000313" key="11">
    <source>
        <dbReference type="Proteomes" id="UP000504618"/>
    </source>
</evidence>
<keyword evidence="11" id="KW-1185">Reference proteome</keyword>
<dbReference type="GeneID" id="112459446"/>
<evidence type="ECO:0000256" key="1">
    <source>
        <dbReference type="ARBA" id="ARBA00004651"/>
    </source>
</evidence>
<feature type="transmembrane region" description="Helical" evidence="10">
    <location>
        <begin position="6"/>
        <end position="24"/>
    </location>
</feature>
<comment type="caution">
    <text evidence="10">Lacks conserved residue(s) required for the propagation of feature annotation.</text>
</comment>
<dbReference type="GO" id="GO:0007165">
    <property type="term" value="P:signal transduction"/>
    <property type="evidence" value="ECO:0007669"/>
    <property type="project" value="UniProtKB-KW"/>
</dbReference>
<evidence type="ECO:0000256" key="4">
    <source>
        <dbReference type="ARBA" id="ARBA00022692"/>
    </source>
</evidence>
<organism evidence="11 12">
    <name type="scientific">Temnothorax curvispinosus</name>
    <dbReference type="NCBI Taxonomy" id="300111"/>
    <lineage>
        <taxon>Eukaryota</taxon>
        <taxon>Metazoa</taxon>
        <taxon>Ecdysozoa</taxon>
        <taxon>Arthropoda</taxon>
        <taxon>Hexapoda</taxon>
        <taxon>Insecta</taxon>
        <taxon>Pterygota</taxon>
        <taxon>Neoptera</taxon>
        <taxon>Endopterygota</taxon>
        <taxon>Hymenoptera</taxon>
        <taxon>Apocrita</taxon>
        <taxon>Aculeata</taxon>
        <taxon>Formicoidea</taxon>
        <taxon>Formicidae</taxon>
        <taxon>Myrmicinae</taxon>
        <taxon>Temnothorax</taxon>
    </lineage>
</organism>
<keyword evidence="9 10" id="KW-0807">Transducer</keyword>
<keyword evidence="4 10" id="KW-0812">Transmembrane</keyword>
<feature type="transmembrane region" description="Helical" evidence="10">
    <location>
        <begin position="296"/>
        <end position="316"/>
    </location>
</feature>
<dbReference type="InterPro" id="IPR004117">
    <property type="entry name" value="7tm6_olfct_rcpt"/>
</dbReference>
<proteinExistence type="inferred from homology"/>
<evidence type="ECO:0000313" key="12">
    <source>
        <dbReference type="RefSeq" id="XP_024879313.1"/>
    </source>
</evidence>